<accession>A0A0E0AYE5</accession>
<name>A0A0E0AYE5_9ORYZ</name>
<dbReference type="AlphaFoldDB" id="A0A0E0AYE5"/>
<dbReference type="Gramene" id="OGLUM08G23610.1">
    <property type="protein sequence ID" value="OGLUM08G23610.1"/>
    <property type="gene ID" value="OGLUM08G23610"/>
</dbReference>
<evidence type="ECO:0000313" key="3">
    <source>
        <dbReference type="Proteomes" id="UP000026961"/>
    </source>
</evidence>
<evidence type="ECO:0000256" key="1">
    <source>
        <dbReference type="SAM" id="MobiDB-lite"/>
    </source>
</evidence>
<proteinExistence type="predicted"/>
<feature type="region of interest" description="Disordered" evidence="1">
    <location>
        <begin position="178"/>
        <end position="203"/>
    </location>
</feature>
<organism evidence="2">
    <name type="scientific">Oryza glumipatula</name>
    <dbReference type="NCBI Taxonomy" id="40148"/>
    <lineage>
        <taxon>Eukaryota</taxon>
        <taxon>Viridiplantae</taxon>
        <taxon>Streptophyta</taxon>
        <taxon>Embryophyta</taxon>
        <taxon>Tracheophyta</taxon>
        <taxon>Spermatophyta</taxon>
        <taxon>Magnoliopsida</taxon>
        <taxon>Liliopsida</taxon>
        <taxon>Poales</taxon>
        <taxon>Poaceae</taxon>
        <taxon>BOP clade</taxon>
        <taxon>Oryzoideae</taxon>
        <taxon>Oryzeae</taxon>
        <taxon>Oryzinae</taxon>
        <taxon>Oryza</taxon>
    </lineage>
</organism>
<protein>
    <submittedName>
        <fullName evidence="2">Uncharacterized protein</fullName>
    </submittedName>
</protein>
<reference evidence="2" key="1">
    <citation type="submission" date="2015-04" db="UniProtKB">
        <authorList>
            <consortium name="EnsemblPlants"/>
        </authorList>
    </citation>
    <scope>IDENTIFICATION</scope>
</reference>
<reference evidence="2" key="2">
    <citation type="submission" date="2018-05" db="EMBL/GenBank/DDBJ databases">
        <title>OgluRS3 (Oryza glumaepatula Reference Sequence Version 3).</title>
        <authorList>
            <person name="Zhang J."/>
            <person name="Kudrna D."/>
            <person name="Lee S."/>
            <person name="Talag J."/>
            <person name="Welchert J."/>
            <person name="Wing R.A."/>
        </authorList>
    </citation>
    <scope>NUCLEOTIDE SEQUENCE [LARGE SCALE GENOMIC DNA]</scope>
</reference>
<dbReference type="HOGENOM" id="CLU_1350765_0_0_1"/>
<keyword evidence="3" id="KW-1185">Reference proteome</keyword>
<dbReference type="Proteomes" id="UP000026961">
    <property type="component" value="Chromosome 8"/>
</dbReference>
<dbReference type="EnsemblPlants" id="OGLUM08G23610.1">
    <property type="protein sequence ID" value="OGLUM08G23610.1"/>
    <property type="gene ID" value="OGLUM08G23610"/>
</dbReference>
<evidence type="ECO:0000313" key="2">
    <source>
        <dbReference type="EnsemblPlants" id="OGLUM08G23610.1"/>
    </source>
</evidence>
<sequence>MVVCCSSGRSEFPKEASANVTRDGQERNITVVTSLSIHFSKLGLPLSSEQELLAHGNTEQEGAVRREVAQYLVGGGVADLGVAAQCLVVDVVGLVRDGLEVLHPPLHGGAGLALRLGVGQLALDGQKLALQLVAIAVDAAHASDALDERAGRLADHPAHHREEQRFCHASTTTQLALADSDNGPSLLLPKRQRQDSSDEPSSF</sequence>